<dbReference type="Gene3D" id="3.40.50.1110">
    <property type="entry name" value="SGNH hydrolase"/>
    <property type="match status" value="1"/>
</dbReference>
<dbReference type="RefSeq" id="WP_062686152.1">
    <property type="nucleotide sequence ID" value="NZ_KQ758627.1"/>
</dbReference>
<sequence length="621" mass="69323">MRYRPPRNKWDANFEEEYEQNLRDIDRDITKTEVNLDEAVKIANSSKMDSDLAINIAENVKSQLDNLVIEGDSSVEAAQARTNVDNVTANTLKERLDNEQMILKSIASENETYSAKQVKAMAALMNKLANNQSIRGVCQGDSLTNGQDTESADRRPYTADTTYVEGASTDTPVGAYTYPEVLKSALNEMGKPTTILKRGRNGDTAQSSYNRWTTNPNADFHIIQLGTNDTWLENDILINIEHYYKLVKRILDWGSAVIIFTPPKKRGYSHWQGTYGALLKELGKRFCIPVIDTTMFFDGYATSEIIQSDGVHFNGKGYYVLGAKAASVLTGTRTVTDPLSLKSGRHLIIDPNYNHWARKGDISFINDTQSPIGSGDNKGQGIAVRLGGQGQISFGFYAEEDDLLLIPQFRVTSDARCSIELNYRAEAPYPVTSLVQGDSSQSTQEKPPNAIYYQKGENHILDYPYTSMSNFIYDAVRVTSRGYNSVQIKNSEDNGYVYFYGFIVVSMFDFLTDHLIKSRGDNVRVGDSSKTSLDLVAKDYIFISALLAPNTNAPRDIGAHWAKWQKGFFNGFISTGAFTTANRPNYTDYQPGAMIFDTTLNKPIWRNASNNGWVDSNGNNV</sequence>
<dbReference type="InterPro" id="IPR013830">
    <property type="entry name" value="SGNH_hydro"/>
</dbReference>
<accession>A0A0V8JSG9</accession>
<dbReference type="EMBL" id="LNQP01000001">
    <property type="protein sequence ID" value="KSU89805.1"/>
    <property type="molecule type" value="Genomic_DNA"/>
</dbReference>
<dbReference type="SUPFAM" id="SSF52266">
    <property type="entry name" value="SGNH hydrolase"/>
    <property type="match status" value="1"/>
</dbReference>
<proteinExistence type="predicted"/>
<evidence type="ECO:0000313" key="2">
    <source>
        <dbReference type="EMBL" id="KSU89805.1"/>
    </source>
</evidence>
<keyword evidence="3" id="KW-1185">Reference proteome</keyword>
<evidence type="ECO:0000259" key="1">
    <source>
        <dbReference type="Pfam" id="PF13472"/>
    </source>
</evidence>
<feature type="domain" description="SGNH hydrolase-type esterase" evidence="1">
    <location>
        <begin position="140"/>
        <end position="318"/>
    </location>
</feature>
<dbReference type="AlphaFoldDB" id="A0A0V8JSG9"/>
<dbReference type="InterPro" id="IPR036514">
    <property type="entry name" value="SGNH_hydro_sf"/>
</dbReference>
<dbReference type="Pfam" id="PF13472">
    <property type="entry name" value="Lipase_GDSL_2"/>
    <property type="match status" value="1"/>
</dbReference>
<evidence type="ECO:0000313" key="3">
    <source>
        <dbReference type="Proteomes" id="UP000053681"/>
    </source>
</evidence>
<gene>
    <name evidence="2" type="ORF">AS180_00095</name>
</gene>
<name>A0A0V8JSG9_9BACI</name>
<dbReference type="Proteomes" id="UP000053681">
    <property type="component" value="Unassembled WGS sequence"/>
</dbReference>
<comment type="caution">
    <text evidence="2">The sequence shown here is derived from an EMBL/GenBank/DDBJ whole genome shotgun (WGS) entry which is preliminary data.</text>
</comment>
<reference evidence="2 3" key="1">
    <citation type="submission" date="2015-11" db="EMBL/GenBank/DDBJ databases">
        <title>Bacillus caseinolyticus sp nov.</title>
        <authorList>
            <person name="Dastager S.G."/>
            <person name="Mawlankar R."/>
        </authorList>
    </citation>
    <scope>NUCLEOTIDE SEQUENCE [LARGE SCALE GENOMIC DNA]</scope>
    <source>
        <strain evidence="2 3">SGD-V-76</strain>
    </source>
</reference>
<dbReference type="CDD" id="cd00229">
    <property type="entry name" value="SGNH_hydrolase"/>
    <property type="match status" value="1"/>
</dbReference>
<organism evidence="2 3">
    <name type="scientific">Priestia veravalensis</name>
    <dbReference type="NCBI Taxonomy" id="1414648"/>
    <lineage>
        <taxon>Bacteria</taxon>
        <taxon>Bacillati</taxon>
        <taxon>Bacillota</taxon>
        <taxon>Bacilli</taxon>
        <taxon>Bacillales</taxon>
        <taxon>Bacillaceae</taxon>
        <taxon>Priestia</taxon>
    </lineage>
</organism>
<protein>
    <recommendedName>
        <fullName evidence="1">SGNH hydrolase-type esterase domain-containing protein</fullName>
    </recommendedName>
</protein>